<dbReference type="InterPro" id="IPR003593">
    <property type="entry name" value="AAA+_ATPase"/>
</dbReference>
<dbReference type="InterPro" id="IPR009057">
    <property type="entry name" value="Homeodomain-like_sf"/>
</dbReference>
<gene>
    <name evidence="7" type="ORF">F7731_12900</name>
</gene>
<reference evidence="7 8" key="1">
    <citation type="journal article" date="2016" name="Antonie Van Leeuwenhoek">
        <title>Bacillus depressus sp. nov., isolated from soil of a sunflower field.</title>
        <authorList>
            <person name="Wei X."/>
            <person name="Xin D."/>
            <person name="Xin Y."/>
            <person name="Zhang H."/>
            <person name="Wang T."/>
            <person name="Zhang J."/>
        </authorList>
    </citation>
    <scope>NUCLEOTIDE SEQUENCE [LARGE SCALE GENOMIC DNA]</scope>
    <source>
        <strain evidence="7 8">BZ1</strain>
    </source>
</reference>
<dbReference type="Gene3D" id="3.30.450.20">
    <property type="entry name" value="PAS domain"/>
    <property type="match status" value="1"/>
</dbReference>
<dbReference type="GO" id="GO:0005524">
    <property type="term" value="F:ATP binding"/>
    <property type="evidence" value="ECO:0007669"/>
    <property type="project" value="UniProtKB-KW"/>
</dbReference>
<dbReference type="InterPro" id="IPR000014">
    <property type="entry name" value="PAS"/>
</dbReference>
<dbReference type="CDD" id="cd00130">
    <property type="entry name" value="PAS"/>
    <property type="match status" value="1"/>
</dbReference>
<keyword evidence="2" id="KW-0067">ATP-binding</keyword>
<keyword evidence="8" id="KW-1185">Reference proteome</keyword>
<dbReference type="InterPro" id="IPR025662">
    <property type="entry name" value="Sigma_54_int_dom_ATP-bd_1"/>
</dbReference>
<evidence type="ECO:0000256" key="2">
    <source>
        <dbReference type="ARBA" id="ARBA00022840"/>
    </source>
</evidence>
<feature type="domain" description="PAS" evidence="6">
    <location>
        <begin position="91"/>
        <end position="155"/>
    </location>
</feature>
<dbReference type="CDD" id="cd00009">
    <property type="entry name" value="AAA"/>
    <property type="match status" value="1"/>
</dbReference>
<evidence type="ECO:0000313" key="8">
    <source>
        <dbReference type="Proteomes" id="UP000481030"/>
    </source>
</evidence>
<accession>A0A6L3V581</accession>
<keyword evidence="1" id="KW-0547">Nucleotide-binding</keyword>
<dbReference type="InterPro" id="IPR002078">
    <property type="entry name" value="Sigma_54_int"/>
</dbReference>
<dbReference type="Pfam" id="PF00158">
    <property type="entry name" value="Sigma54_activat"/>
    <property type="match status" value="1"/>
</dbReference>
<dbReference type="PROSITE" id="PS00688">
    <property type="entry name" value="SIGMA54_INTERACT_3"/>
    <property type="match status" value="1"/>
</dbReference>
<dbReference type="Pfam" id="PF13596">
    <property type="entry name" value="PAS_10"/>
    <property type="match status" value="1"/>
</dbReference>
<dbReference type="PRINTS" id="PR01590">
    <property type="entry name" value="HTHFIS"/>
</dbReference>
<dbReference type="OrthoDB" id="9771372at2"/>
<dbReference type="SUPFAM" id="SSF52540">
    <property type="entry name" value="P-loop containing nucleoside triphosphate hydrolases"/>
    <property type="match status" value="1"/>
</dbReference>
<evidence type="ECO:0000256" key="4">
    <source>
        <dbReference type="ARBA" id="ARBA00023163"/>
    </source>
</evidence>
<dbReference type="InterPro" id="IPR035965">
    <property type="entry name" value="PAS-like_dom_sf"/>
</dbReference>
<dbReference type="SMART" id="SM00382">
    <property type="entry name" value="AAA"/>
    <property type="match status" value="1"/>
</dbReference>
<dbReference type="PROSITE" id="PS50112">
    <property type="entry name" value="PAS"/>
    <property type="match status" value="1"/>
</dbReference>
<dbReference type="Gene3D" id="1.10.10.60">
    <property type="entry name" value="Homeodomain-like"/>
    <property type="match status" value="1"/>
</dbReference>
<keyword evidence="4" id="KW-0804">Transcription</keyword>
<dbReference type="Proteomes" id="UP000481030">
    <property type="component" value="Unassembled WGS sequence"/>
</dbReference>
<dbReference type="PANTHER" id="PTHR32071">
    <property type="entry name" value="TRANSCRIPTIONAL REGULATORY PROTEIN"/>
    <property type="match status" value="1"/>
</dbReference>
<dbReference type="InterPro" id="IPR025944">
    <property type="entry name" value="Sigma_54_int_dom_CS"/>
</dbReference>
<dbReference type="Pfam" id="PF25601">
    <property type="entry name" value="AAA_lid_14"/>
    <property type="match status" value="1"/>
</dbReference>
<dbReference type="RefSeq" id="WP_151535207.1">
    <property type="nucleotide sequence ID" value="NZ_WBOS01000005.1"/>
</dbReference>
<protein>
    <submittedName>
        <fullName evidence="7">AAA domain-containing protein</fullName>
    </submittedName>
</protein>
<evidence type="ECO:0000256" key="3">
    <source>
        <dbReference type="ARBA" id="ARBA00023015"/>
    </source>
</evidence>
<organism evidence="7 8">
    <name type="scientific">Cytobacillus depressus</name>
    <dbReference type="NCBI Taxonomy" id="1602942"/>
    <lineage>
        <taxon>Bacteria</taxon>
        <taxon>Bacillati</taxon>
        <taxon>Bacillota</taxon>
        <taxon>Bacilli</taxon>
        <taxon>Bacillales</taxon>
        <taxon>Bacillaceae</taxon>
        <taxon>Cytobacillus</taxon>
    </lineage>
</organism>
<dbReference type="SMART" id="SM00091">
    <property type="entry name" value="PAS"/>
    <property type="match status" value="1"/>
</dbReference>
<dbReference type="EMBL" id="WBOS01000005">
    <property type="protein sequence ID" value="KAB2334672.1"/>
    <property type="molecule type" value="Genomic_DNA"/>
</dbReference>
<evidence type="ECO:0000259" key="5">
    <source>
        <dbReference type="PROSITE" id="PS50045"/>
    </source>
</evidence>
<dbReference type="FunFam" id="3.40.50.300:FF:000006">
    <property type="entry name" value="DNA-binding transcriptional regulator NtrC"/>
    <property type="match status" value="1"/>
</dbReference>
<dbReference type="AlphaFoldDB" id="A0A6L3V581"/>
<dbReference type="InterPro" id="IPR027417">
    <property type="entry name" value="P-loop_NTPase"/>
</dbReference>
<name>A0A6L3V581_9BACI</name>
<keyword evidence="3" id="KW-0805">Transcription regulation</keyword>
<evidence type="ECO:0000259" key="6">
    <source>
        <dbReference type="PROSITE" id="PS50112"/>
    </source>
</evidence>
<dbReference type="InterPro" id="IPR058031">
    <property type="entry name" value="AAA_lid_NorR"/>
</dbReference>
<dbReference type="GO" id="GO:0043565">
    <property type="term" value="F:sequence-specific DNA binding"/>
    <property type="evidence" value="ECO:0007669"/>
    <property type="project" value="InterPro"/>
</dbReference>
<dbReference type="Pfam" id="PF02954">
    <property type="entry name" value="HTH_8"/>
    <property type="match status" value="1"/>
</dbReference>
<dbReference type="InterPro" id="IPR002197">
    <property type="entry name" value="HTH_Fis"/>
</dbReference>
<dbReference type="PROSITE" id="PS00675">
    <property type="entry name" value="SIGMA54_INTERACT_1"/>
    <property type="match status" value="1"/>
</dbReference>
<sequence>MLSLPSIKKIIENNLIKLSSEEWITEKDGEYYVGSSGFPSSTVRLGDSFESLVKLNKNLSTVVVLGLEEKTIGYFTSSQIIDFLHHTYNQLKAFYETVIRTMDASVTVIDADERVRTWTEGAEKIFSVKESDILGRPITDFFEHKDLEILQSLYKGKRITGQHHQPRSDLFVLINSNPVYLNDQIIGAVVSETDVTSQVVLNEKLFNMSTEVHRLEQEVAKYKHSVDPFNLIKGNSTALQRTIQLAKKVCSVKSTVLILGESGVGKEVFAKAIHDASEGVNAPFISINCGAIPPSLFESEFFGYERGAFSGADQKGKKGKIELAKGGTLFLDEIGELPLEMQVKLLRVLQERRFYRVGGEKEIDTDFRVIAATNRNLFDLMNEGQFREDLYYRLNVVSLHIPPLRERREDIIELTHYFLNDFSIIYQRPIHQFSQEVMQDMLRYDWPGNIRELRNAVERLVVFATDGSVKKEYLPFHSQSNEHVINKTLVQDGANELDQTILPLQDEMDLHERKVLEKALQITNGNKLECAKKLGITRATLYNRLKRLGIS</sequence>
<dbReference type="PROSITE" id="PS50045">
    <property type="entry name" value="SIGMA54_INTERACT_4"/>
    <property type="match status" value="1"/>
</dbReference>
<dbReference type="SUPFAM" id="SSF55785">
    <property type="entry name" value="PYP-like sensor domain (PAS domain)"/>
    <property type="match status" value="1"/>
</dbReference>
<comment type="caution">
    <text evidence="7">The sequence shown here is derived from an EMBL/GenBank/DDBJ whole genome shotgun (WGS) entry which is preliminary data.</text>
</comment>
<evidence type="ECO:0000313" key="7">
    <source>
        <dbReference type="EMBL" id="KAB2334672.1"/>
    </source>
</evidence>
<feature type="domain" description="Sigma-54 factor interaction" evidence="5">
    <location>
        <begin position="232"/>
        <end position="462"/>
    </location>
</feature>
<dbReference type="SUPFAM" id="SSF46689">
    <property type="entry name" value="Homeodomain-like"/>
    <property type="match status" value="1"/>
</dbReference>
<dbReference type="GO" id="GO:0006355">
    <property type="term" value="P:regulation of DNA-templated transcription"/>
    <property type="evidence" value="ECO:0007669"/>
    <property type="project" value="InterPro"/>
</dbReference>
<dbReference type="PANTHER" id="PTHR32071:SF57">
    <property type="entry name" value="C4-DICARBOXYLATE TRANSPORT TRANSCRIPTIONAL REGULATORY PROTEIN DCTD"/>
    <property type="match status" value="1"/>
</dbReference>
<dbReference type="Gene3D" id="3.40.50.300">
    <property type="entry name" value="P-loop containing nucleotide triphosphate hydrolases"/>
    <property type="match status" value="1"/>
</dbReference>
<proteinExistence type="predicted"/>
<dbReference type="Gene3D" id="1.10.8.60">
    <property type="match status" value="1"/>
</dbReference>
<evidence type="ECO:0000256" key="1">
    <source>
        <dbReference type="ARBA" id="ARBA00022741"/>
    </source>
</evidence>